<dbReference type="GO" id="GO:0046872">
    <property type="term" value="F:metal ion binding"/>
    <property type="evidence" value="ECO:0007669"/>
    <property type="project" value="UniProtKB-KW"/>
</dbReference>
<dbReference type="PANTHER" id="PTHR42693:SF53">
    <property type="entry name" value="ENDO-4-O-SULFATASE"/>
    <property type="match status" value="1"/>
</dbReference>
<protein>
    <submittedName>
        <fullName evidence="6">Arylsulfatase</fullName>
    </submittedName>
</protein>
<keyword evidence="4" id="KW-0106">Calcium</keyword>
<evidence type="ECO:0000256" key="1">
    <source>
        <dbReference type="ARBA" id="ARBA00008779"/>
    </source>
</evidence>
<dbReference type="Gene3D" id="3.40.720.10">
    <property type="entry name" value="Alkaline Phosphatase, subunit A"/>
    <property type="match status" value="1"/>
</dbReference>
<dbReference type="InterPro" id="IPR017850">
    <property type="entry name" value="Alkaline_phosphatase_core_sf"/>
</dbReference>
<dbReference type="OrthoDB" id="9764377at2"/>
<keyword evidence="3" id="KW-0378">Hydrolase</keyword>
<dbReference type="EMBL" id="VCEJ01000005">
    <property type="protein sequence ID" value="TLU99546.1"/>
    <property type="molecule type" value="Genomic_DNA"/>
</dbReference>
<proteinExistence type="inferred from homology"/>
<evidence type="ECO:0000256" key="4">
    <source>
        <dbReference type="ARBA" id="ARBA00022837"/>
    </source>
</evidence>
<dbReference type="InterPro" id="IPR000917">
    <property type="entry name" value="Sulfatase_N"/>
</dbReference>
<keyword evidence="2" id="KW-0479">Metal-binding</keyword>
<dbReference type="Proteomes" id="UP000306402">
    <property type="component" value="Unassembled WGS sequence"/>
</dbReference>
<dbReference type="InterPro" id="IPR050738">
    <property type="entry name" value="Sulfatase"/>
</dbReference>
<feature type="domain" description="Sulfatase N-terminal" evidence="5">
    <location>
        <begin position="72"/>
        <end position="399"/>
    </location>
</feature>
<dbReference type="Gene3D" id="3.30.1120.10">
    <property type="match status" value="1"/>
</dbReference>
<evidence type="ECO:0000256" key="2">
    <source>
        <dbReference type="ARBA" id="ARBA00022723"/>
    </source>
</evidence>
<accession>A0A5R9KU14</accession>
<dbReference type="CDD" id="cd16146">
    <property type="entry name" value="ARS_like"/>
    <property type="match status" value="1"/>
</dbReference>
<evidence type="ECO:0000313" key="7">
    <source>
        <dbReference type="Proteomes" id="UP000306402"/>
    </source>
</evidence>
<dbReference type="PANTHER" id="PTHR42693">
    <property type="entry name" value="ARYLSULFATASE FAMILY MEMBER"/>
    <property type="match status" value="1"/>
</dbReference>
<dbReference type="PROSITE" id="PS00523">
    <property type="entry name" value="SULFATASE_1"/>
    <property type="match status" value="1"/>
</dbReference>
<evidence type="ECO:0000256" key="3">
    <source>
        <dbReference type="ARBA" id="ARBA00022801"/>
    </source>
</evidence>
<gene>
    <name evidence="6" type="ORF">FEN17_23620</name>
</gene>
<dbReference type="InterPro" id="IPR024607">
    <property type="entry name" value="Sulfatase_CS"/>
</dbReference>
<dbReference type="AlphaFoldDB" id="A0A5R9KU14"/>
<dbReference type="PROSITE" id="PS00149">
    <property type="entry name" value="SULFATASE_2"/>
    <property type="match status" value="1"/>
</dbReference>
<keyword evidence="7" id="KW-1185">Reference proteome</keyword>
<name>A0A5R9KU14_9BACT</name>
<dbReference type="SUPFAM" id="SSF53649">
    <property type="entry name" value="Alkaline phosphatase-like"/>
    <property type="match status" value="1"/>
</dbReference>
<dbReference type="Pfam" id="PF00884">
    <property type="entry name" value="Sulfatase"/>
    <property type="match status" value="1"/>
</dbReference>
<comment type="similarity">
    <text evidence="1">Belongs to the sulfatase family.</text>
</comment>
<organism evidence="6 7">
    <name type="scientific">Dyadobacter luticola</name>
    <dbReference type="NCBI Taxonomy" id="1979387"/>
    <lineage>
        <taxon>Bacteria</taxon>
        <taxon>Pseudomonadati</taxon>
        <taxon>Bacteroidota</taxon>
        <taxon>Cytophagia</taxon>
        <taxon>Cytophagales</taxon>
        <taxon>Spirosomataceae</taxon>
        <taxon>Dyadobacter</taxon>
    </lineage>
</organism>
<dbReference type="GO" id="GO:0004065">
    <property type="term" value="F:arylsulfatase activity"/>
    <property type="evidence" value="ECO:0007669"/>
    <property type="project" value="TreeGrafter"/>
</dbReference>
<reference evidence="6 7" key="1">
    <citation type="submission" date="2019-05" db="EMBL/GenBank/DDBJ databases">
        <authorList>
            <person name="Qu J.-H."/>
        </authorList>
    </citation>
    <scope>NUCLEOTIDE SEQUENCE [LARGE SCALE GENOMIC DNA]</scope>
    <source>
        <strain evidence="6 7">T17</strain>
    </source>
</reference>
<sequence>MVNWIRLLTGGCWVQVRNFLLPYQIDRVNIFLILHDQKPNSCHFILKTFFLQSLLLSSLACFSANAQTARRPNILLIITDDHGYGDFGFTGNPHVKTPHIDELAAKSVRLTNFHVSPVCAPTRASLLTGRYHQRTGVHDTYNGGAIMATEEVTLAEILGKNGYATGIVGKWHLGDNYPFRPSDQGFKYSLVHGGGGIGQPGDFYENFIRPDSSYFDPTLAENDKKVSRKGYCSDVFTDQALTFLKSQKTDPFFLYVSYNAPHTPLQLPAKYEEMYKDLKFDSALDKQEGSPWAKMTDKDKADARKVYGMISNIDDNIGRILQELKAQKLEENTIVIFMTDNGNQQLRFNTGFRGLKATVYEGGTRVPLLISGAGLFPQNKENANFTAHIDLLPTLLEATRILLPKELKLDGKSALKHIQGKQGNASASSRTFYNAWNRGWPEPYRNAAFYSGNYKLVAADAEHANLQSFGLFDLEKDPFEKNNLICSQPQIARQLRKCLDSVYADISASPHLYPRRIILDPAHEPISILTRQDLLGNGVNAWMSDMVAGYWLVTVAKEGYYHFKSIHNKPVLKGTRQLLRVGALQRSDVLKDETSTHTFNKIFLKKGDYQIESWFDGKDGVAMPYYLEVSAGE</sequence>
<evidence type="ECO:0000259" key="5">
    <source>
        <dbReference type="Pfam" id="PF00884"/>
    </source>
</evidence>
<comment type="caution">
    <text evidence="6">The sequence shown here is derived from an EMBL/GenBank/DDBJ whole genome shotgun (WGS) entry which is preliminary data.</text>
</comment>
<evidence type="ECO:0000313" key="6">
    <source>
        <dbReference type="EMBL" id="TLU99546.1"/>
    </source>
</evidence>